<keyword evidence="1" id="KW-0472">Membrane</keyword>
<reference evidence="2" key="1">
    <citation type="submission" date="2023-06" db="EMBL/GenBank/DDBJ databases">
        <title>Genome-scale phylogeny and comparative genomics of the fungal order Sordariales.</title>
        <authorList>
            <consortium name="Lawrence Berkeley National Laboratory"/>
            <person name="Hensen N."/>
            <person name="Bonometti L."/>
            <person name="Westerberg I."/>
            <person name="Brannstrom I.O."/>
            <person name="Guillou S."/>
            <person name="Cros-Aarteil S."/>
            <person name="Calhoun S."/>
            <person name="Haridas S."/>
            <person name="Kuo A."/>
            <person name="Mondo S."/>
            <person name="Pangilinan J."/>
            <person name="Riley R."/>
            <person name="Labutti K."/>
            <person name="Andreopoulos B."/>
            <person name="Lipzen A."/>
            <person name="Chen C."/>
            <person name="Yanf M."/>
            <person name="Daum C."/>
            <person name="Ng V."/>
            <person name="Clum A."/>
            <person name="Steindorff A."/>
            <person name="Ohm R."/>
            <person name="Martin F."/>
            <person name="Silar P."/>
            <person name="Natvig D."/>
            <person name="Lalanne C."/>
            <person name="Gautier V."/>
            <person name="Ament-Velasquez S.L."/>
            <person name="Kruys A."/>
            <person name="Hutchinson M.I."/>
            <person name="Powell A.J."/>
            <person name="Barry K."/>
            <person name="Miller A.N."/>
            <person name="Grigoriev I.V."/>
            <person name="Debuchy R."/>
            <person name="Gladieux P."/>
            <person name="Thoren M.H."/>
            <person name="Johannesson H."/>
        </authorList>
    </citation>
    <scope>NUCLEOTIDE SEQUENCE</scope>
    <source>
        <strain evidence="2">CBS 606.72</strain>
    </source>
</reference>
<keyword evidence="1" id="KW-1133">Transmembrane helix</keyword>
<dbReference type="EMBL" id="JAULSU010000007">
    <property type="protein sequence ID" value="KAK0611835.1"/>
    <property type="molecule type" value="Genomic_DNA"/>
</dbReference>
<dbReference type="AlphaFoldDB" id="A0AA39U692"/>
<feature type="transmembrane region" description="Helical" evidence="1">
    <location>
        <begin position="92"/>
        <end position="112"/>
    </location>
</feature>
<sequence>MSYRNTSILAYEGVVVAANAISFIALAGLGVLVLRNANLKHHSGAVREGFLWFKFALPLTAIVFLFSMAVNATQLAAHASHRRSNSIHNWRLSYVSSFLDATSLAVLMSSIARLITGTKMAVKQQGGKAYRIFIDVLSVLIILLGFALMVIYQVARGNGPFLLREERILVYGSMGVAIIGLLVIGGLANTISSWIERHGTRRDAGGAYKAVGNYIAAIASVNFLVFIWSVVGIVFSLLGGAYNWDPIAWFVADTIITRILSVLVFVLIYKLGKRQEGGLWLTTGPEAQGLPKSSNEISVTQV</sequence>
<proteinExistence type="predicted"/>
<evidence type="ECO:0000313" key="2">
    <source>
        <dbReference type="EMBL" id="KAK0611835.1"/>
    </source>
</evidence>
<protein>
    <submittedName>
        <fullName evidence="2">Uncharacterized protein</fullName>
    </submittedName>
</protein>
<feature type="transmembrane region" description="Helical" evidence="1">
    <location>
        <begin position="211"/>
        <end position="235"/>
    </location>
</feature>
<gene>
    <name evidence="2" type="ORF">B0T14DRAFT_571695</name>
</gene>
<evidence type="ECO:0000256" key="1">
    <source>
        <dbReference type="SAM" id="Phobius"/>
    </source>
</evidence>
<feature type="transmembrane region" description="Helical" evidence="1">
    <location>
        <begin position="55"/>
        <end position="72"/>
    </location>
</feature>
<organism evidence="2 3">
    <name type="scientific">Immersiella caudata</name>
    <dbReference type="NCBI Taxonomy" id="314043"/>
    <lineage>
        <taxon>Eukaryota</taxon>
        <taxon>Fungi</taxon>
        <taxon>Dikarya</taxon>
        <taxon>Ascomycota</taxon>
        <taxon>Pezizomycotina</taxon>
        <taxon>Sordariomycetes</taxon>
        <taxon>Sordariomycetidae</taxon>
        <taxon>Sordariales</taxon>
        <taxon>Lasiosphaeriaceae</taxon>
        <taxon>Immersiella</taxon>
    </lineage>
</organism>
<feature type="transmembrane region" description="Helical" evidence="1">
    <location>
        <begin position="247"/>
        <end position="269"/>
    </location>
</feature>
<feature type="transmembrane region" description="Helical" evidence="1">
    <location>
        <begin position="14"/>
        <end position="34"/>
    </location>
</feature>
<name>A0AA39U692_9PEZI</name>
<evidence type="ECO:0000313" key="3">
    <source>
        <dbReference type="Proteomes" id="UP001175000"/>
    </source>
</evidence>
<comment type="caution">
    <text evidence="2">The sequence shown here is derived from an EMBL/GenBank/DDBJ whole genome shotgun (WGS) entry which is preliminary data.</text>
</comment>
<accession>A0AA39U692</accession>
<dbReference type="Proteomes" id="UP001175000">
    <property type="component" value="Unassembled WGS sequence"/>
</dbReference>
<keyword evidence="1" id="KW-0812">Transmembrane</keyword>
<feature type="transmembrane region" description="Helical" evidence="1">
    <location>
        <begin position="132"/>
        <end position="152"/>
    </location>
</feature>
<keyword evidence="3" id="KW-1185">Reference proteome</keyword>
<feature type="transmembrane region" description="Helical" evidence="1">
    <location>
        <begin position="168"/>
        <end position="191"/>
    </location>
</feature>